<sequence>MLNGIKQKVIVGKDGKIELPTTELQEGTIVEVIVLVEQIISEDETTYLLKSEANKKHLLNAIDNVEKGKIIYVNINEYEKNSF</sequence>
<organism evidence="1 2">
    <name type="scientific">Brunnivagina elsteri CCALA 953</name>
    <dbReference type="NCBI Taxonomy" id="987040"/>
    <lineage>
        <taxon>Bacteria</taxon>
        <taxon>Bacillati</taxon>
        <taxon>Cyanobacteriota</taxon>
        <taxon>Cyanophyceae</taxon>
        <taxon>Nostocales</taxon>
        <taxon>Calotrichaceae</taxon>
        <taxon>Brunnivagina</taxon>
    </lineage>
</organism>
<dbReference type="RefSeq" id="WP_095722420.1">
    <property type="nucleotide sequence ID" value="NZ_NTFS01000154.1"/>
</dbReference>
<gene>
    <name evidence="1" type="ORF">CK510_14755</name>
</gene>
<accession>A0A2A2THT8</accession>
<reference evidence="1 2" key="1">
    <citation type="submission" date="2017-08" db="EMBL/GenBank/DDBJ databases">
        <title>Draft genome sequence of filamentous cyanobacterium Calothrix elsteri CCALA 953.</title>
        <authorList>
            <person name="Gagunashvili A.N."/>
            <person name="Elster J."/>
            <person name="Andresson O.S."/>
        </authorList>
    </citation>
    <scope>NUCLEOTIDE SEQUENCE [LARGE SCALE GENOMIC DNA]</scope>
    <source>
        <strain evidence="1 2">CCALA 953</strain>
    </source>
</reference>
<comment type="caution">
    <text evidence="1">The sequence shown here is derived from an EMBL/GenBank/DDBJ whole genome shotgun (WGS) entry which is preliminary data.</text>
</comment>
<protein>
    <submittedName>
        <fullName evidence="1">Uncharacterized protein</fullName>
    </submittedName>
</protein>
<dbReference type="OrthoDB" id="463858at2"/>
<dbReference type="Proteomes" id="UP000218238">
    <property type="component" value="Unassembled WGS sequence"/>
</dbReference>
<evidence type="ECO:0000313" key="2">
    <source>
        <dbReference type="Proteomes" id="UP000218238"/>
    </source>
</evidence>
<evidence type="ECO:0000313" key="1">
    <source>
        <dbReference type="EMBL" id="PAX53292.1"/>
    </source>
</evidence>
<name>A0A2A2THT8_9CYAN</name>
<dbReference type="EMBL" id="NTFS01000154">
    <property type="protein sequence ID" value="PAX53292.1"/>
    <property type="molecule type" value="Genomic_DNA"/>
</dbReference>
<dbReference type="AlphaFoldDB" id="A0A2A2THT8"/>
<keyword evidence="2" id="KW-1185">Reference proteome</keyword>
<proteinExistence type="predicted"/>
<dbReference type="Gene3D" id="6.10.250.330">
    <property type="match status" value="1"/>
</dbReference>